<dbReference type="InterPro" id="IPR011989">
    <property type="entry name" value="ARM-like"/>
</dbReference>
<feature type="compositionally biased region" description="Acidic residues" evidence="2">
    <location>
        <begin position="999"/>
        <end position="1008"/>
    </location>
</feature>
<feature type="compositionally biased region" description="Basic residues" evidence="2">
    <location>
        <begin position="1636"/>
        <end position="1645"/>
    </location>
</feature>
<evidence type="ECO:0000313" key="5">
    <source>
        <dbReference type="EMBL" id="OMJ22328.1"/>
    </source>
</evidence>
<dbReference type="GO" id="GO:0007062">
    <property type="term" value="P:sister chromatid cohesion"/>
    <property type="evidence" value="ECO:0007669"/>
    <property type="project" value="UniProtKB-ARBA"/>
</dbReference>
<evidence type="ECO:0000313" key="6">
    <source>
        <dbReference type="Proteomes" id="UP000187283"/>
    </source>
</evidence>
<dbReference type="Pfam" id="PF21581">
    <property type="entry name" value="SCD"/>
    <property type="match status" value="1"/>
</dbReference>
<dbReference type="GO" id="GO:0003682">
    <property type="term" value="F:chromatin binding"/>
    <property type="evidence" value="ECO:0007669"/>
    <property type="project" value="TreeGrafter"/>
</dbReference>
<feature type="region of interest" description="Disordered" evidence="2">
    <location>
        <begin position="539"/>
        <end position="615"/>
    </location>
</feature>
<dbReference type="PANTHER" id="PTHR11199:SF0">
    <property type="entry name" value="LD34181P-RELATED"/>
    <property type="match status" value="1"/>
</dbReference>
<dbReference type="OrthoDB" id="498590at2759"/>
<evidence type="ECO:0000256" key="2">
    <source>
        <dbReference type="SAM" id="MobiDB-lite"/>
    </source>
</evidence>
<feature type="compositionally biased region" description="Low complexity" evidence="2">
    <location>
        <begin position="83"/>
        <end position="111"/>
    </location>
</feature>
<dbReference type="STRING" id="133412.A0A1R1Y5Y8"/>
<evidence type="ECO:0000256" key="1">
    <source>
        <dbReference type="SAM" id="Coils"/>
    </source>
</evidence>
<comment type="caution">
    <text evidence="5">The sequence shown here is derived from an EMBL/GenBank/DDBJ whole genome shotgun (WGS) entry which is preliminary data.</text>
</comment>
<feature type="region of interest" description="Disordered" evidence="2">
    <location>
        <begin position="1723"/>
        <end position="1742"/>
    </location>
</feature>
<name>A0A1R1Y5Y8_9FUNG</name>
<dbReference type="InterPro" id="IPR020839">
    <property type="entry name" value="SCD"/>
</dbReference>
<feature type="compositionally biased region" description="Polar residues" evidence="2">
    <location>
        <begin position="539"/>
        <end position="557"/>
    </location>
</feature>
<feature type="compositionally biased region" description="Acidic residues" evidence="2">
    <location>
        <begin position="582"/>
        <end position="593"/>
    </location>
</feature>
<dbReference type="PROSITE" id="PS51425">
    <property type="entry name" value="SCD"/>
    <property type="match status" value="1"/>
</dbReference>
<reference evidence="5 6" key="1">
    <citation type="submission" date="2017-01" db="EMBL/GenBank/DDBJ databases">
        <authorList>
            <person name="Mah S.A."/>
            <person name="Swanson W.J."/>
            <person name="Moy G.W."/>
            <person name="Vacquier V.D."/>
        </authorList>
    </citation>
    <scope>NUCLEOTIDE SEQUENCE [LARGE SCALE GENOMIC DNA]</scope>
    <source>
        <strain evidence="5 6">GSMNP</strain>
    </source>
</reference>
<dbReference type="Pfam" id="PF08514">
    <property type="entry name" value="STAG"/>
    <property type="match status" value="1"/>
</dbReference>
<dbReference type="GO" id="GO:0008278">
    <property type="term" value="C:cohesin complex"/>
    <property type="evidence" value="ECO:0007669"/>
    <property type="project" value="TreeGrafter"/>
</dbReference>
<dbReference type="EMBL" id="LSSN01001015">
    <property type="protein sequence ID" value="OMJ21401.1"/>
    <property type="molecule type" value="Genomic_DNA"/>
</dbReference>
<feature type="compositionally biased region" description="Acidic residues" evidence="2">
    <location>
        <begin position="1371"/>
        <end position="1384"/>
    </location>
</feature>
<feature type="region of interest" description="Disordered" evidence="2">
    <location>
        <begin position="1"/>
        <end position="164"/>
    </location>
</feature>
<dbReference type="SUPFAM" id="SSF48371">
    <property type="entry name" value="ARM repeat"/>
    <property type="match status" value="1"/>
</dbReference>
<keyword evidence="6" id="KW-1185">Reference proteome</keyword>
<feature type="compositionally biased region" description="Acidic residues" evidence="2">
    <location>
        <begin position="112"/>
        <end position="121"/>
    </location>
</feature>
<dbReference type="Proteomes" id="UP000187283">
    <property type="component" value="Unassembled WGS sequence"/>
</dbReference>
<feature type="region of interest" description="Disordered" evidence="2">
    <location>
        <begin position="1371"/>
        <end position="1393"/>
    </location>
</feature>
<dbReference type="InterPro" id="IPR016024">
    <property type="entry name" value="ARM-type_fold"/>
</dbReference>
<dbReference type="EMBL" id="LSSN01000792">
    <property type="protein sequence ID" value="OMJ22328.1"/>
    <property type="molecule type" value="Genomic_DNA"/>
</dbReference>
<evidence type="ECO:0000313" key="4">
    <source>
        <dbReference type="EMBL" id="OMJ21401.1"/>
    </source>
</evidence>
<sequence length="1742" mass="195149">MSDNSNKRTTRQSVLPFKQADSKSMPPPQSKRKRAPKNPATPTQTASKKFKGKLGASKIEERESERNQKARRSSLKSNKSYQEVEASDSSDSSGSEGDSHSDLSGSSSSDYSNDEEDEEEVVSYKAKKLPTKSTPIKNSKKSTASSKDNRIKSPKKKAKKSKQKALLESSELNCKLYSDLIELNCDVESISSNWIDQFCENNNDSIIEFSNFTLRISGCVGSVEAEELLTTKNMEECLDRIKVENNQSEIKLEPLVYNKSKIGRSKLSQCVDFVKTIILTGSDVFIFGDRDHQLENIFVEGASQGSYKKPSLFLRVMSKWLETLSKSNYRPFRKIGTILYCNIKSSMSSLNKSIRDNVLSLNKQLEIAKKSAAAKKNQNAANKNKISLLEEQISELTNQQQLIKSEFNYIFEKIFLHRYLDVSADIRVDCVNFLADWTVKDHVSFLENRFLKYLGWLWNDSDEKVRLAAIDAIRSIIDISSSVASQLRSFFDRFGPRLIQLSVADVDSNVMVAALKLIVRVADYGMLISDESRISSALSEISKPSGTNDTTEAANDASSQNKTQTKKSKRSSQKSFSQQLIDDSENSDSESDPDSNTSSKQRKSSKSAKDKNSSENDYGIVDLYDPIIIKKNNAIQNTNYPPDLVLRYLSPLITHSQASVRSAAATLVIWWIKKSWIPVFLSSSNFSSKNSSNSMDVEDDDSTDKNSKFAFLKAISSFLCLINNSETQSSNPDMHISDSSKPLLANIALSPNNISKHEHELSDVLAFLDLVNFKSGNKLNFLSATKVGFGNDSFKLIASAVSLYNKSADFQNIEVLFDFLAQDHSVSVIEKRKKIKPSSKSEIMLSADEELSLLKASLVWLGSLASTLFNKASSLSGSSSKNSIYKQIYSAFEGFSRNLLIFFTRYKNQPEFLETLLAVSVIGFNPQYFFSNNKISDLKSIVDILEQILDVHKDNVIVSQLSLYLLAIVDDSKILGMTGVTLEGESVNNISSNSNPDLENIDSNDNDLTDQSSEEKFNSVIKPEISVDLGPIIRKIVYRSFNSIISHRSQEDEESYTSLYYSLIRLRSIAGYKNISKILKFTPNTELSKAGLNLSLDIDGKTLSEKLLLLASGPFSLDQDENLKDVQILTTSSSLNLLLRLLCWRTLDLNQSILQFSEKNQDANIQLIDDSEYQKLREKVDMLVEDRNSFVESCFVHINSFEPEITTIFTSLISSASLYQLFSSDLVRNVKNNSDQVIGNQISSLKESMQMKISPHRLESWTKAATTIFSNWSNVLVPYALTISKYSRSNKSADLKMLKENQSFLLSCLSHNGFVVELAKSFSSLVKAGVFTLSCVPMLASYTGRISFELILNDYNRVLLKQKEVGEFNADENPVEDKLDEAENNDSVPSNTKDTTLEISKQALTDSGKKLAGFVLMSAFDNTVFSLLDDLKGSLDSDSLRSFMMKEYMRCMQLNFEMFVTNDLLLPQPTNRNYYKRQLSILPKIISNILKSVSNSAPAMDVIQGLKSPTKKNINSLANPAICSIWATLHNNFVKYGFDVVELCGVESVSSLIEKVALNTQSDLSEDDSKLDEKNKSLIKSTFELNSLWYEMLSLTCSGLIRPKHAQIIRNTLQKEAAKNGLTLPEFTDPKDKPTKPKSKKGSKKKQAEAENTDEDFIKRLVESGVSYEKAYYSNLVRESSASYLDTLDEQISKLALVQERFDRNRLEGNMDMSISMTPRRIFTPADTPVTGRSLKLSETPI</sequence>
<dbReference type="InterPro" id="IPR013721">
    <property type="entry name" value="STAG"/>
</dbReference>
<keyword evidence="1" id="KW-0175">Coiled coil</keyword>
<dbReference type="InterPro" id="IPR039662">
    <property type="entry name" value="Cohesin_Scc3/SA"/>
</dbReference>
<evidence type="ECO:0000259" key="3">
    <source>
        <dbReference type="PROSITE" id="PS51425"/>
    </source>
</evidence>
<dbReference type="Gene3D" id="1.25.10.10">
    <property type="entry name" value="Leucine-rich Repeat Variant"/>
    <property type="match status" value="1"/>
</dbReference>
<dbReference type="PANTHER" id="PTHR11199">
    <property type="entry name" value="STROMAL ANTIGEN"/>
    <property type="match status" value="1"/>
</dbReference>
<dbReference type="GO" id="GO:0000785">
    <property type="term" value="C:chromatin"/>
    <property type="evidence" value="ECO:0007669"/>
    <property type="project" value="TreeGrafter"/>
</dbReference>
<organism evidence="5 6">
    <name type="scientific">Smittium culicis</name>
    <dbReference type="NCBI Taxonomy" id="133412"/>
    <lineage>
        <taxon>Eukaryota</taxon>
        <taxon>Fungi</taxon>
        <taxon>Fungi incertae sedis</taxon>
        <taxon>Zoopagomycota</taxon>
        <taxon>Kickxellomycotina</taxon>
        <taxon>Harpellomycetes</taxon>
        <taxon>Harpellales</taxon>
        <taxon>Legeriomycetaceae</taxon>
        <taxon>Smittium</taxon>
    </lineage>
</organism>
<accession>A0A1R1Y5Y8</accession>
<gene>
    <name evidence="5" type="ORF">AYI70_g2949</name>
    <name evidence="4" type="ORF">AYI70_g3507</name>
</gene>
<feature type="region of interest" description="Disordered" evidence="2">
    <location>
        <begin position="991"/>
        <end position="1012"/>
    </location>
</feature>
<feature type="compositionally biased region" description="Basic residues" evidence="2">
    <location>
        <begin position="152"/>
        <end position="163"/>
    </location>
</feature>
<feature type="compositionally biased region" description="Basic and acidic residues" evidence="2">
    <location>
        <begin position="58"/>
        <end position="68"/>
    </location>
</feature>
<feature type="coiled-coil region" evidence="1">
    <location>
        <begin position="372"/>
        <end position="406"/>
    </location>
</feature>
<protein>
    <submittedName>
        <fullName evidence="5">Cohesin subunit psc3</fullName>
    </submittedName>
</protein>
<feature type="compositionally biased region" description="Polar residues" evidence="2">
    <location>
        <begin position="131"/>
        <end position="146"/>
    </location>
</feature>
<feature type="region of interest" description="Disordered" evidence="2">
    <location>
        <begin position="1620"/>
        <end position="1652"/>
    </location>
</feature>
<dbReference type="GO" id="GO:0005634">
    <property type="term" value="C:nucleus"/>
    <property type="evidence" value="ECO:0007669"/>
    <property type="project" value="TreeGrafter"/>
</dbReference>
<feature type="domain" description="SCD" evidence="3">
    <location>
        <begin position="415"/>
        <end position="501"/>
    </location>
</feature>
<proteinExistence type="predicted"/>